<sequence length="70" mass="8172">MQDECPHNEKDRYMPCPATCAFTRCQRPWHKDAVTLEDLTDPTVDRMATIKEQCRHCLHFIKNGPRASAR</sequence>
<name>A0A2V2CAP3_9ACTN</name>
<proteinExistence type="predicted"/>
<dbReference type="Proteomes" id="UP000260943">
    <property type="component" value="Unassembled WGS sequence"/>
</dbReference>
<gene>
    <name evidence="1" type="ORF">DXC81_06105</name>
</gene>
<protein>
    <submittedName>
        <fullName evidence="1">Uncharacterized protein</fullName>
    </submittedName>
</protein>
<accession>A0A2V2CAP3</accession>
<reference evidence="1 2" key="1">
    <citation type="submission" date="2018-08" db="EMBL/GenBank/DDBJ databases">
        <title>A genome reference for cultivated species of the human gut microbiota.</title>
        <authorList>
            <person name="Zou Y."/>
            <person name="Xue W."/>
            <person name="Luo G."/>
        </authorList>
    </citation>
    <scope>NUCLEOTIDE SEQUENCE [LARGE SCALE GENOMIC DNA]</scope>
    <source>
        <strain evidence="1 2">TF08-14</strain>
    </source>
</reference>
<dbReference type="EMBL" id="QSRJ01000006">
    <property type="protein sequence ID" value="RGL10212.1"/>
    <property type="molecule type" value="Genomic_DNA"/>
</dbReference>
<evidence type="ECO:0000313" key="1">
    <source>
        <dbReference type="EMBL" id="RGL10212.1"/>
    </source>
</evidence>
<comment type="caution">
    <text evidence="1">The sequence shown here is derived from an EMBL/GenBank/DDBJ whole genome shotgun (WGS) entry which is preliminary data.</text>
</comment>
<dbReference type="AlphaFoldDB" id="A0A2V2CAP3"/>
<evidence type="ECO:0000313" key="2">
    <source>
        <dbReference type="Proteomes" id="UP000260943"/>
    </source>
</evidence>
<organism evidence="1 2">
    <name type="scientific">Collinsella tanakaei</name>
    <dbReference type="NCBI Taxonomy" id="626935"/>
    <lineage>
        <taxon>Bacteria</taxon>
        <taxon>Bacillati</taxon>
        <taxon>Actinomycetota</taxon>
        <taxon>Coriobacteriia</taxon>
        <taxon>Coriobacteriales</taxon>
        <taxon>Coriobacteriaceae</taxon>
        <taxon>Collinsella</taxon>
    </lineage>
</organism>